<dbReference type="AlphaFoldDB" id="A0A512HX99"/>
<proteinExistence type="predicted"/>
<evidence type="ECO:0000313" key="3">
    <source>
        <dbReference type="Proteomes" id="UP000321769"/>
    </source>
</evidence>
<dbReference type="InterPro" id="IPR025329">
    <property type="entry name" value="DUF4235"/>
</dbReference>
<evidence type="ECO:0000256" key="1">
    <source>
        <dbReference type="SAM" id="MobiDB-lite"/>
    </source>
</evidence>
<feature type="region of interest" description="Disordered" evidence="1">
    <location>
        <begin position="1"/>
        <end position="26"/>
    </location>
</feature>
<dbReference type="Pfam" id="PF14019">
    <property type="entry name" value="DUF4235"/>
    <property type="match status" value="1"/>
</dbReference>
<protein>
    <recommendedName>
        <fullName evidence="4">DUF4235 domain-containing protein</fullName>
    </recommendedName>
</protein>
<dbReference type="Proteomes" id="UP000321769">
    <property type="component" value="Unassembled WGS sequence"/>
</dbReference>
<reference evidence="2 3" key="1">
    <citation type="submission" date="2019-07" db="EMBL/GenBank/DDBJ databases">
        <title>Whole genome shotgun sequence of Aeromicrobium flavum NBRC 107625.</title>
        <authorList>
            <person name="Hosoyama A."/>
            <person name="Uohara A."/>
            <person name="Ohji S."/>
            <person name="Ichikawa N."/>
        </authorList>
    </citation>
    <scope>NUCLEOTIDE SEQUENCE [LARGE SCALE GENOMIC DNA]</scope>
    <source>
        <strain evidence="2 3">NBRC 107625</strain>
    </source>
</reference>
<keyword evidence="3" id="KW-1185">Reference proteome</keyword>
<organism evidence="2 3">
    <name type="scientific">Aeromicrobium flavum</name>
    <dbReference type="NCBI Taxonomy" id="416568"/>
    <lineage>
        <taxon>Bacteria</taxon>
        <taxon>Bacillati</taxon>
        <taxon>Actinomycetota</taxon>
        <taxon>Actinomycetes</taxon>
        <taxon>Propionibacteriales</taxon>
        <taxon>Nocardioidaceae</taxon>
        <taxon>Aeromicrobium</taxon>
    </lineage>
</organism>
<accession>A0A512HX99</accession>
<evidence type="ECO:0000313" key="2">
    <source>
        <dbReference type="EMBL" id="GEO90044.1"/>
    </source>
</evidence>
<evidence type="ECO:0008006" key="4">
    <source>
        <dbReference type="Google" id="ProtNLM"/>
    </source>
</evidence>
<dbReference type="EMBL" id="BJZQ01000013">
    <property type="protein sequence ID" value="GEO90044.1"/>
    <property type="molecule type" value="Genomic_DNA"/>
</dbReference>
<sequence>MARKRAAKKKADAGTTSTAEAVVSKSRGRGAWRALDAGSGLLAASLAPRVSNLAWRAATGRKPPRNTRNPELSTKEAIAWAAIGGATVQVVRTVARRSAASYWVRSTGGLPPGMKSLKDSGR</sequence>
<dbReference type="OrthoDB" id="6293727at2"/>
<gene>
    <name evidence="2" type="ORF">AFL01nite_23710</name>
</gene>
<name>A0A512HX99_9ACTN</name>
<dbReference type="RefSeq" id="WP_146827911.1">
    <property type="nucleotide sequence ID" value="NZ_BAAAYQ010000006.1"/>
</dbReference>
<comment type="caution">
    <text evidence="2">The sequence shown here is derived from an EMBL/GenBank/DDBJ whole genome shotgun (WGS) entry which is preliminary data.</text>
</comment>